<comment type="similarity">
    <text evidence="6">Belongs to the RnfG family.</text>
</comment>
<dbReference type="Pfam" id="PF04205">
    <property type="entry name" value="FMN_bind"/>
    <property type="match status" value="1"/>
</dbReference>
<keyword evidence="6" id="KW-1278">Translocase</keyword>
<accession>A0A091AQK3</accession>
<keyword evidence="6 7" id="KW-0812">Transmembrane</keyword>
<dbReference type="HAMAP" id="MF_00479">
    <property type="entry name" value="RsxG_RnfG"/>
    <property type="match status" value="1"/>
</dbReference>
<keyword evidence="10" id="KW-1185">Reference proteome</keyword>
<evidence type="ECO:0000256" key="3">
    <source>
        <dbReference type="ARBA" id="ARBA00022630"/>
    </source>
</evidence>
<dbReference type="SMART" id="SM00900">
    <property type="entry name" value="FMN_bind"/>
    <property type="match status" value="1"/>
</dbReference>
<comment type="subcellular location">
    <subcellularLocation>
        <location evidence="6">Cell inner membrane</location>
        <topology evidence="6">Single-pass membrane protein</topology>
    </subcellularLocation>
</comment>
<reference evidence="9 10" key="1">
    <citation type="submission" date="2013-09" db="EMBL/GenBank/DDBJ databases">
        <title>Genome sequencing of Arenimonas metalli.</title>
        <authorList>
            <person name="Chen F."/>
            <person name="Wang G."/>
        </authorList>
    </citation>
    <scope>NUCLEOTIDE SEQUENCE [LARGE SCALE GENOMIC DNA]</scope>
    <source>
        <strain evidence="9 10">CF5-1</strain>
    </source>
</reference>
<dbReference type="NCBIfam" id="NF002519">
    <property type="entry name" value="PRK01908.1"/>
    <property type="match status" value="1"/>
</dbReference>
<evidence type="ECO:0000256" key="1">
    <source>
        <dbReference type="ARBA" id="ARBA00022448"/>
    </source>
</evidence>
<dbReference type="EMBL" id="AVCK01000063">
    <property type="protein sequence ID" value="KFN41666.1"/>
    <property type="molecule type" value="Genomic_DNA"/>
</dbReference>
<keyword evidence="6 7" id="KW-0472">Membrane</keyword>
<keyword evidence="3 6" id="KW-0285">Flavoprotein</keyword>
<dbReference type="PIRSF" id="PIRSF006091">
    <property type="entry name" value="E_trnsport_RnfG"/>
    <property type="match status" value="1"/>
</dbReference>
<dbReference type="GO" id="GO:0005886">
    <property type="term" value="C:plasma membrane"/>
    <property type="evidence" value="ECO:0007669"/>
    <property type="project" value="UniProtKB-SubCell"/>
</dbReference>
<evidence type="ECO:0000256" key="4">
    <source>
        <dbReference type="ARBA" id="ARBA00022643"/>
    </source>
</evidence>
<keyword evidence="6" id="KW-0997">Cell inner membrane</keyword>
<dbReference type="eggNOG" id="COG4659">
    <property type="taxonomic scope" value="Bacteria"/>
</dbReference>
<keyword evidence="4 6" id="KW-0288">FMN</keyword>
<evidence type="ECO:0000256" key="5">
    <source>
        <dbReference type="ARBA" id="ARBA00022982"/>
    </source>
</evidence>
<keyword evidence="1 6" id="KW-0813">Transport</keyword>
<comment type="caution">
    <text evidence="9">The sequence shown here is derived from an EMBL/GenBank/DDBJ whole genome shotgun (WGS) entry which is preliminary data.</text>
</comment>
<protein>
    <recommendedName>
        <fullName evidence="6">Ion-translocating oxidoreductase complex subunit G</fullName>
        <ecNumber evidence="6">7.-.-.-</ecNumber>
    </recommendedName>
    <alternativeName>
        <fullName evidence="6">Rnf electron transport complex subunit G</fullName>
    </alternativeName>
</protein>
<dbReference type="OrthoDB" id="9784165at2"/>
<dbReference type="EC" id="7.-.-.-" evidence="6"/>
<dbReference type="AlphaFoldDB" id="A0A091AQK3"/>
<comment type="function">
    <text evidence="6">Part of a membrane-bound complex that couples electron transfer with translocation of ions across the membrane.</text>
</comment>
<dbReference type="GO" id="GO:0022900">
    <property type="term" value="P:electron transport chain"/>
    <property type="evidence" value="ECO:0007669"/>
    <property type="project" value="UniProtKB-UniRule"/>
</dbReference>
<dbReference type="PANTHER" id="PTHR36118:SF1">
    <property type="entry name" value="ION-TRANSLOCATING OXIDOREDUCTASE COMPLEX SUBUNIT G"/>
    <property type="match status" value="1"/>
</dbReference>
<keyword evidence="2 6" id="KW-0597">Phosphoprotein</keyword>
<organism evidence="9 10">
    <name type="scientific">Arenimonas metalli CF5-1</name>
    <dbReference type="NCBI Taxonomy" id="1384056"/>
    <lineage>
        <taxon>Bacteria</taxon>
        <taxon>Pseudomonadati</taxon>
        <taxon>Pseudomonadota</taxon>
        <taxon>Gammaproteobacteria</taxon>
        <taxon>Lysobacterales</taxon>
        <taxon>Lysobacteraceae</taxon>
        <taxon>Arenimonas</taxon>
    </lineage>
</organism>
<keyword evidence="6" id="KW-1003">Cell membrane</keyword>
<gene>
    <name evidence="6" type="primary">rnfG</name>
    <name evidence="9" type="ORF">N787_05185</name>
</gene>
<dbReference type="NCBIfam" id="TIGR01947">
    <property type="entry name" value="rnfG"/>
    <property type="match status" value="1"/>
</dbReference>
<evidence type="ECO:0000313" key="9">
    <source>
        <dbReference type="EMBL" id="KFN41666.1"/>
    </source>
</evidence>
<comment type="subunit">
    <text evidence="6">The complex is composed of six subunits: RnfA, RnfB, RnfC, RnfD, RnfE and RnfG.</text>
</comment>
<keyword evidence="5 6" id="KW-0249">Electron transport</keyword>
<dbReference type="InterPro" id="IPR007329">
    <property type="entry name" value="FMN-bd"/>
</dbReference>
<dbReference type="STRING" id="1384056.N787_05185"/>
<dbReference type="PATRIC" id="fig|1384056.3.peg.2551"/>
<dbReference type="PANTHER" id="PTHR36118">
    <property type="entry name" value="ION-TRANSLOCATING OXIDOREDUCTASE COMPLEX SUBUNIT G"/>
    <property type="match status" value="1"/>
</dbReference>
<sequence>MNEATRESLRAGLQLGLAALVATALLAGTYFLTRDRIGAAEHRARMQALEVVLPAARYDNDLLADTVQVQAPAWLGDEATTVHRATLAGAPSALVFETVAPDGYGGPIRLLLAIATDGRVLGVRVTTHRETPGLGDDIEAGRSDWITRFQGRALGDPPTAGWAVRKDGGDFDQFAGATVTPRAVVRAVHRALQFTQRHGDAIRAAAPGDTLRFPTAPDAPRAR</sequence>
<feature type="domain" description="FMN-binding" evidence="8">
    <location>
        <begin position="103"/>
        <end position="195"/>
    </location>
</feature>
<evidence type="ECO:0000256" key="7">
    <source>
        <dbReference type="SAM" id="Phobius"/>
    </source>
</evidence>
<evidence type="ECO:0000256" key="6">
    <source>
        <dbReference type="HAMAP-Rule" id="MF_00479"/>
    </source>
</evidence>
<dbReference type="Proteomes" id="UP000029393">
    <property type="component" value="Unassembled WGS sequence"/>
</dbReference>
<evidence type="ECO:0000256" key="2">
    <source>
        <dbReference type="ARBA" id="ARBA00022553"/>
    </source>
</evidence>
<name>A0A091AQK3_9GAMM</name>
<dbReference type="GO" id="GO:0010181">
    <property type="term" value="F:FMN binding"/>
    <property type="evidence" value="ECO:0007669"/>
    <property type="project" value="InterPro"/>
</dbReference>
<dbReference type="GO" id="GO:0009055">
    <property type="term" value="F:electron transfer activity"/>
    <property type="evidence" value="ECO:0007669"/>
    <property type="project" value="InterPro"/>
</dbReference>
<feature type="modified residue" description="FMN phosphoryl threonine" evidence="6">
    <location>
        <position position="178"/>
    </location>
</feature>
<comment type="cofactor">
    <cofactor evidence="6">
        <name>FMN</name>
        <dbReference type="ChEBI" id="CHEBI:58210"/>
    </cofactor>
</comment>
<evidence type="ECO:0000313" key="10">
    <source>
        <dbReference type="Proteomes" id="UP000029393"/>
    </source>
</evidence>
<keyword evidence="6 7" id="KW-1133">Transmembrane helix</keyword>
<proteinExistence type="inferred from homology"/>
<evidence type="ECO:0000259" key="8">
    <source>
        <dbReference type="SMART" id="SM00900"/>
    </source>
</evidence>
<dbReference type="InterPro" id="IPR010209">
    <property type="entry name" value="Ion_transpt_RnfG/RsxG"/>
</dbReference>
<dbReference type="RefSeq" id="WP_052575474.1">
    <property type="nucleotide sequence ID" value="NZ_AVCK01000063.1"/>
</dbReference>
<feature type="transmembrane region" description="Helical" evidence="7">
    <location>
        <begin position="12"/>
        <end position="33"/>
    </location>
</feature>